<dbReference type="PANTHER" id="PTHR44196:SF1">
    <property type="entry name" value="DEHYDROGENASE_REDUCTASE SDR FAMILY MEMBER 7B"/>
    <property type="match status" value="1"/>
</dbReference>
<dbReference type="PROSITE" id="PS00061">
    <property type="entry name" value="ADH_SHORT"/>
    <property type="match status" value="1"/>
</dbReference>
<dbReference type="SUPFAM" id="SSF51735">
    <property type="entry name" value="NAD(P)-binding Rossmann-fold domains"/>
    <property type="match status" value="1"/>
</dbReference>
<protein>
    <submittedName>
        <fullName evidence="6">Short chain dehydrogenase</fullName>
    </submittedName>
</protein>
<dbReference type="PANTHER" id="PTHR44196">
    <property type="entry name" value="DEHYDROGENASE/REDUCTASE SDR FAMILY MEMBER 7B"/>
    <property type="match status" value="1"/>
</dbReference>
<organism evidence="6 7">
    <name type="scientific">Mycobacterium colombiense</name>
    <dbReference type="NCBI Taxonomy" id="339268"/>
    <lineage>
        <taxon>Bacteria</taxon>
        <taxon>Bacillati</taxon>
        <taxon>Actinomycetota</taxon>
        <taxon>Actinomycetes</taxon>
        <taxon>Mycobacteriales</taxon>
        <taxon>Mycobacteriaceae</taxon>
        <taxon>Mycobacterium</taxon>
        <taxon>Mycobacterium avium complex (MAC)</taxon>
    </lineage>
</organism>
<feature type="domain" description="Ketoreductase" evidence="5">
    <location>
        <begin position="13"/>
        <end position="199"/>
    </location>
</feature>
<comment type="caution">
    <text evidence="6">The sequence shown here is derived from an EMBL/GenBank/DDBJ whole genome shotgun (WGS) entry which is preliminary data.</text>
</comment>
<dbReference type="InterPro" id="IPR057326">
    <property type="entry name" value="KR_dom"/>
</dbReference>
<dbReference type="AlphaFoldDB" id="A0A1A0VZD5"/>
<dbReference type="GO" id="GO:0016491">
    <property type="term" value="F:oxidoreductase activity"/>
    <property type="evidence" value="ECO:0007669"/>
    <property type="project" value="UniProtKB-KW"/>
</dbReference>
<proteinExistence type="inferred from homology"/>
<name>A0A1A0VZD5_9MYCO</name>
<dbReference type="InterPro" id="IPR036291">
    <property type="entry name" value="NAD(P)-bd_dom_sf"/>
</dbReference>
<dbReference type="CDD" id="cd05233">
    <property type="entry name" value="SDR_c"/>
    <property type="match status" value="1"/>
</dbReference>
<dbReference type="SMART" id="SM00822">
    <property type="entry name" value="PKS_KR"/>
    <property type="match status" value="1"/>
</dbReference>
<evidence type="ECO:0000313" key="6">
    <source>
        <dbReference type="EMBL" id="OBB88559.1"/>
    </source>
</evidence>
<comment type="similarity">
    <text evidence="1 3">Belongs to the short-chain dehydrogenases/reductases (SDR) family.</text>
</comment>
<dbReference type="EMBL" id="LZSX01000008">
    <property type="protein sequence ID" value="OBB88559.1"/>
    <property type="molecule type" value="Genomic_DNA"/>
</dbReference>
<evidence type="ECO:0000256" key="1">
    <source>
        <dbReference type="ARBA" id="ARBA00006484"/>
    </source>
</evidence>
<dbReference type="InterPro" id="IPR020904">
    <property type="entry name" value="Sc_DH/Rdtase_CS"/>
</dbReference>
<dbReference type="NCBIfam" id="NF005881">
    <property type="entry name" value="PRK07832.1"/>
    <property type="match status" value="1"/>
</dbReference>
<evidence type="ECO:0000313" key="7">
    <source>
        <dbReference type="Proteomes" id="UP000091914"/>
    </source>
</evidence>
<dbReference type="OrthoDB" id="335726at2"/>
<dbReference type="Gene3D" id="3.40.50.720">
    <property type="entry name" value="NAD(P)-binding Rossmann-like Domain"/>
    <property type="match status" value="1"/>
</dbReference>
<dbReference type="InterPro" id="IPR002347">
    <property type="entry name" value="SDR_fam"/>
</dbReference>
<reference evidence="6 7" key="1">
    <citation type="submission" date="2016-06" db="EMBL/GenBank/DDBJ databases">
        <authorList>
            <person name="Kjaerup R.B."/>
            <person name="Dalgaard T.S."/>
            <person name="Juul-Madsen H.R."/>
        </authorList>
    </citation>
    <scope>NUCLEOTIDE SEQUENCE [LARGE SCALE GENOMIC DNA]</scope>
    <source>
        <strain evidence="6 7">852002-51834_SCH5396731</strain>
    </source>
</reference>
<dbReference type="RefSeq" id="WP_064877374.1">
    <property type="nucleotide sequence ID" value="NZ_LZSX01000008.1"/>
</dbReference>
<gene>
    <name evidence="6" type="ORF">A5760_24295</name>
</gene>
<keyword evidence="2" id="KW-0560">Oxidoreductase</keyword>
<evidence type="ECO:0000256" key="2">
    <source>
        <dbReference type="ARBA" id="ARBA00023002"/>
    </source>
</evidence>
<dbReference type="PRINTS" id="PR00080">
    <property type="entry name" value="SDRFAMILY"/>
</dbReference>
<sequence>MAQRESGRSFAGKRCLVTGAASGIGRATALRLAAQGAELYLTDRDRDGLEQTVADARALGAQVPEHRALDIADYDQVAAFAADVHAAHPSMDVVLNIAGVSAWGTVDRLTHEQWSKMIAINLMGPIHVIETFVPPMVAAKRGGHLVNVSSAAGLVALPWHAAYSASKYGLRGLSEVLRFDLARHRIGVSVVVPGAVNTPLVGTVEIAGVDREDPNVARWIRRFAGHAVSPEKAADKILAGVAKNRYLIYTSADIRALYAFKRLAWWPYSVAMRQVNVIFTRALRPSPVTMQAVQRAEEEAGHQPSPATLVRHDQLKAHAEQADRPVELE</sequence>
<feature type="compositionally biased region" description="Basic and acidic residues" evidence="4">
    <location>
        <begin position="310"/>
        <end position="329"/>
    </location>
</feature>
<dbReference type="Proteomes" id="UP000091914">
    <property type="component" value="Unassembled WGS sequence"/>
</dbReference>
<evidence type="ECO:0000259" key="5">
    <source>
        <dbReference type="SMART" id="SM00822"/>
    </source>
</evidence>
<dbReference type="Pfam" id="PF00106">
    <property type="entry name" value="adh_short"/>
    <property type="match status" value="1"/>
</dbReference>
<feature type="region of interest" description="Disordered" evidence="4">
    <location>
        <begin position="294"/>
        <end position="329"/>
    </location>
</feature>
<evidence type="ECO:0000256" key="3">
    <source>
        <dbReference type="RuleBase" id="RU000363"/>
    </source>
</evidence>
<dbReference type="PRINTS" id="PR00081">
    <property type="entry name" value="GDHRDH"/>
</dbReference>
<evidence type="ECO:0000256" key="4">
    <source>
        <dbReference type="SAM" id="MobiDB-lite"/>
    </source>
</evidence>
<dbReference type="GO" id="GO:0016020">
    <property type="term" value="C:membrane"/>
    <property type="evidence" value="ECO:0007669"/>
    <property type="project" value="TreeGrafter"/>
</dbReference>
<accession>A0A1A0VZD5</accession>